<dbReference type="EMBL" id="JBEXZR010000010">
    <property type="protein sequence ID" value="MEU0708499.1"/>
    <property type="molecule type" value="Genomic_DNA"/>
</dbReference>
<comment type="caution">
    <text evidence="1">The sequence shown here is derived from an EMBL/GenBank/DDBJ whole genome shotgun (WGS) entry which is preliminary data.</text>
</comment>
<evidence type="ECO:0000313" key="2">
    <source>
        <dbReference type="Proteomes" id="UP001550378"/>
    </source>
</evidence>
<accession>A0ABV2W4N7</accession>
<name>A0ABV2W4N7_9ACTN</name>
<organism evidence="1 2">
    <name type="scientific">Streptomyces lavendulocolor</name>
    <dbReference type="NCBI Taxonomy" id="67316"/>
    <lineage>
        <taxon>Bacteria</taxon>
        <taxon>Bacillati</taxon>
        <taxon>Actinomycetota</taxon>
        <taxon>Actinomycetes</taxon>
        <taxon>Kitasatosporales</taxon>
        <taxon>Streptomycetaceae</taxon>
        <taxon>Streptomyces</taxon>
    </lineage>
</organism>
<gene>
    <name evidence="1" type="ORF">ABZ508_14195</name>
</gene>
<evidence type="ECO:0000313" key="1">
    <source>
        <dbReference type="EMBL" id="MEU0708499.1"/>
    </source>
</evidence>
<dbReference type="Proteomes" id="UP001550378">
    <property type="component" value="Unassembled WGS sequence"/>
</dbReference>
<dbReference type="RefSeq" id="WP_359654364.1">
    <property type="nucleotide sequence ID" value="NZ_JBEXZP010000043.1"/>
</dbReference>
<keyword evidence="2" id="KW-1185">Reference proteome</keyword>
<sequence>MLTLRRETCEEAAAEVGNPLFIGHLAAPDEMCSRLRYAATLTRLGPAPVDPATGRTYIRILATPEQTLELFDWGEPAAGQLAALHQARTRLGIPKALRQPVSEPATGTLTL</sequence>
<protein>
    <submittedName>
        <fullName evidence="1">Uncharacterized protein</fullName>
    </submittedName>
</protein>
<proteinExistence type="predicted"/>
<reference evidence="1 2" key="1">
    <citation type="submission" date="2024-06" db="EMBL/GenBank/DDBJ databases">
        <title>The Natural Products Discovery Center: Release of the First 8490 Sequenced Strains for Exploring Actinobacteria Biosynthetic Diversity.</title>
        <authorList>
            <person name="Kalkreuter E."/>
            <person name="Kautsar S.A."/>
            <person name="Yang D."/>
            <person name="Bader C.D."/>
            <person name="Teijaro C.N."/>
            <person name="Fluegel L."/>
            <person name="Davis C.M."/>
            <person name="Simpson J.R."/>
            <person name="Lauterbach L."/>
            <person name="Steele A.D."/>
            <person name="Gui C."/>
            <person name="Meng S."/>
            <person name="Li G."/>
            <person name="Viehrig K."/>
            <person name="Ye F."/>
            <person name="Su P."/>
            <person name="Kiefer A.F."/>
            <person name="Nichols A."/>
            <person name="Cepeda A.J."/>
            <person name="Yan W."/>
            <person name="Fan B."/>
            <person name="Jiang Y."/>
            <person name="Adhikari A."/>
            <person name="Zheng C.-J."/>
            <person name="Schuster L."/>
            <person name="Cowan T.M."/>
            <person name="Smanski M.J."/>
            <person name="Chevrette M.G."/>
            <person name="De Carvalho L.P.S."/>
            <person name="Shen B."/>
        </authorList>
    </citation>
    <scope>NUCLEOTIDE SEQUENCE [LARGE SCALE GENOMIC DNA]</scope>
    <source>
        <strain evidence="1 2">NPDC006337</strain>
    </source>
</reference>